<evidence type="ECO:0000313" key="5">
    <source>
        <dbReference type="EMBL" id="RDX90636.1"/>
    </source>
</evidence>
<dbReference type="PANTHER" id="PTHR24128:SF24">
    <property type="entry name" value="ANKYRIN REPEAT PROTEIN"/>
    <property type="match status" value="1"/>
</dbReference>
<organism evidence="5 6">
    <name type="scientific">Mucuna pruriens</name>
    <name type="common">Velvet bean</name>
    <name type="synonym">Dolichos pruriens</name>
    <dbReference type="NCBI Taxonomy" id="157652"/>
    <lineage>
        <taxon>Eukaryota</taxon>
        <taxon>Viridiplantae</taxon>
        <taxon>Streptophyta</taxon>
        <taxon>Embryophyta</taxon>
        <taxon>Tracheophyta</taxon>
        <taxon>Spermatophyta</taxon>
        <taxon>Magnoliopsida</taxon>
        <taxon>eudicotyledons</taxon>
        <taxon>Gunneridae</taxon>
        <taxon>Pentapetalae</taxon>
        <taxon>rosids</taxon>
        <taxon>fabids</taxon>
        <taxon>Fabales</taxon>
        <taxon>Fabaceae</taxon>
        <taxon>Papilionoideae</taxon>
        <taxon>50 kb inversion clade</taxon>
        <taxon>NPAAA clade</taxon>
        <taxon>indigoferoid/millettioid clade</taxon>
        <taxon>Phaseoleae</taxon>
        <taxon>Mucuna</taxon>
    </lineage>
</organism>
<dbReference type="Proteomes" id="UP000257109">
    <property type="component" value="Unassembled WGS sequence"/>
</dbReference>
<dbReference type="PROSITE" id="PS50297">
    <property type="entry name" value="ANK_REP_REGION"/>
    <property type="match status" value="2"/>
</dbReference>
<name>A0A371GJD1_MUCPR</name>
<reference evidence="5" key="1">
    <citation type="submission" date="2018-05" db="EMBL/GenBank/DDBJ databases">
        <title>Draft genome of Mucuna pruriens seed.</title>
        <authorList>
            <person name="Nnadi N.E."/>
            <person name="Vos R."/>
            <person name="Hasami M.H."/>
            <person name="Devisetty U.K."/>
            <person name="Aguiy J.C."/>
        </authorList>
    </citation>
    <scope>NUCLEOTIDE SEQUENCE [LARGE SCALE GENOMIC DNA]</scope>
    <source>
        <strain evidence="5">JCA_2017</strain>
    </source>
</reference>
<dbReference type="EMBL" id="QJKJ01005337">
    <property type="protein sequence ID" value="RDX90636.1"/>
    <property type="molecule type" value="Genomic_DNA"/>
</dbReference>
<feature type="non-terminal residue" evidence="5">
    <location>
        <position position="1"/>
    </location>
</feature>
<keyword evidence="3" id="KW-0472">Membrane</keyword>
<dbReference type="OrthoDB" id="1434257at2759"/>
<evidence type="ECO:0000313" key="6">
    <source>
        <dbReference type="Proteomes" id="UP000257109"/>
    </source>
</evidence>
<dbReference type="PANTHER" id="PTHR24128">
    <property type="entry name" value="HOMEOBOX PROTEIN WARIAI"/>
    <property type="match status" value="1"/>
</dbReference>
<keyword evidence="3" id="KW-0812">Transmembrane</keyword>
<keyword evidence="2" id="KW-0040">ANK repeat</keyword>
<dbReference type="InterPro" id="IPR002110">
    <property type="entry name" value="Ankyrin_rpt"/>
</dbReference>
<proteinExistence type="predicted"/>
<dbReference type="AlphaFoldDB" id="A0A371GJD1"/>
<dbReference type="SMART" id="SM00248">
    <property type="entry name" value="ANK"/>
    <property type="match status" value="5"/>
</dbReference>
<evidence type="ECO:0000256" key="2">
    <source>
        <dbReference type="PROSITE-ProRule" id="PRU00023"/>
    </source>
</evidence>
<dbReference type="GO" id="GO:0005886">
    <property type="term" value="C:plasma membrane"/>
    <property type="evidence" value="ECO:0007669"/>
    <property type="project" value="UniProtKB-SubCell"/>
</dbReference>
<feature type="transmembrane region" description="Helical" evidence="3">
    <location>
        <begin position="338"/>
        <end position="360"/>
    </location>
</feature>
<dbReference type="PROSITE" id="PS50088">
    <property type="entry name" value="ANK_REPEAT"/>
    <property type="match status" value="2"/>
</dbReference>
<dbReference type="Pfam" id="PF13962">
    <property type="entry name" value="PGG"/>
    <property type="match status" value="1"/>
</dbReference>
<protein>
    <submittedName>
        <fullName evidence="5">Ankyrin repeat-containing protein BDA1</fullName>
    </submittedName>
</protein>
<dbReference type="Gene3D" id="1.25.40.20">
    <property type="entry name" value="Ankyrin repeat-containing domain"/>
    <property type="match status" value="1"/>
</dbReference>
<comment type="caution">
    <text evidence="5">The sequence shown here is derived from an EMBL/GenBank/DDBJ whole genome shotgun (WGS) entry which is preliminary data.</text>
</comment>
<gene>
    <name evidence="5" type="primary">BAD1</name>
    <name evidence="5" type="ORF">CR513_27482</name>
</gene>
<dbReference type="SUPFAM" id="SSF48403">
    <property type="entry name" value="Ankyrin repeat"/>
    <property type="match status" value="1"/>
</dbReference>
<feature type="domain" description="PGG" evidence="4">
    <location>
        <begin position="278"/>
        <end position="360"/>
    </location>
</feature>
<evidence type="ECO:0000256" key="3">
    <source>
        <dbReference type="SAM" id="Phobius"/>
    </source>
</evidence>
<dbReference type="STRING" id="157652.A0A371GJD1"/>
<dbReference type="Pfam" id="PF12796">
    <property type="entry name" value="Ank_2"/>
    <property type="match status" value="3"/>
</dbReference>
<comment type="subcellular location">
    <subcellularLocation>
        <location evidence="1">Cell membrane</location>
        <topology evidence="1">Peripheral membrane protein</topology>
        <orientation evidence="1">Cytoplasmic side</orientation>
    </subcellularLocation>
</comment>
<keyword evidence="3" id="KW-1133">Transmembrane helix</keyword>
<feature type="repeat" description="ANK" evidence="2">
    <location>
        <begin position="112"/>
        <end position="133"/>
    </location>
</feature>
<dbReference type="InterPro" id="IPR036770">
    <property type="entry name" value="Ankyrin_rpt-contain_sf"/>
</dbReference>
<feature type="transmembrane region" description="Helical" evidence="3">
    <location>
        <begin position="366"/>
        <end position="386"/>
    </location>
</feature>
<feature type="transmembrane region" description="Helical" evidence="3">
    <location>
        <begin position="398"/>
        <end position="418"/>
    </location>
</feature>
<evidence type="ECO:0000256" key="1">
    <source>
        <dbReference type="ARBA" id="ARBA00004413"/>
    </source>
</evidence>
<sequence>MTSEDRTSEDMLKAAAEAGDINPLYTVILQDNPHVLEKIDLIPFIETPLHVAVSAGHVHFATEIMTLKPSFAEKLNPQGLTPIHLAIELGHITIALCLVHINKDLVRVKGREGLTPLHLASQKGEITLLIEFLKACPDSIKDVTVRNETALHIALRHEQYAALQVLFRWLLTNTRIGATHLERTILNWKDEKGNTILHVAAVNNNTEAVKLLLKSWMILDFKNLEGQTTLDIARSEDIKMLLVKAGSRIKVVMKIRSLQTLTVEWMVWKSGMREVVSEEARNAYLIVSTLVATATYQAALSPPGGLYQTDADTNNTLSHVAFNSSVNEGKSIMSNKHFMVFSTMNASAFLVSTMIIIALLPPRNVVWILVILSILLLQLTYTNVVLQISPTTLTTEVVNWIFQALVFILIAGISAVYIA</sequence>
<dbReference type="InterPro" id="IPR026961">
    <property type="entry name" value="PGG_dom"/>
</dbReference>
<keyword evidence="6" id="KW-1185">Reference proteome</keyword>
<evidence type="ECO:0000259" key="4">
    <source>
        <dbReference type="Pfam" id="PF13962"/>
    </source>
</evidence>
<feature type="repeat" description="ANK" evidence="2">
    <location>
        <begin position="192"/>
        <end position="224"/>
    </location>
</feature>
<accession>A0A371GJD1</accession>